<proteinExistence type="predicted"/>
<dbReference type="AlphaFoldDB" id="A0A1V1NW25"/>
<dbReference type="EMBL" id="ATBP01001763">
    <property type="protein sequence ID" value="ETR66761.1"/>
    <property type="molecule type" value="Genomic_DNA"/>
</dbReference>
<evidence type="ECO:0000313" key="2">
    <source>
        <dbReference type="Proteomes" id="UP000189670"/>
    </source>
</evidence>
<protein>
    <submittedName>
        <fullName evidence="1">Uncharacterized protein</fullName>
    </submittedName>
</protein>
<sequence>MQDYIVISISFEGKGIDAFKDINVFSKIFIGNINKYLNIIKRQNLCIKTQSTKTFDDLSDLITNLTNNAEKK</sequence>
<name>A0A1V1NW25_9BACT</name>
<organism evidence="1 2">
    <name type="scientific">Candidatus Magnetoglobus multicellularis str. Araruama</name>
    <dbReference type="NCBI Taxonomy" id="890399"/>
    <lineage>
        <taxon>Bacteria</taxon>
        <taxon>Pseudomonadati</taxon>
        <taxon>Thermodesulfobacteriota</taxon>
        <taxon>Desulfobacteria</taxon>
        <taxon>Desulfobacterales</taxon>
        <taxon>Desulfobacteraceae</taxon>
        <taxon>Candidatus Magnetoglobus</taxon>
    </lineage>
</organism>
<gene>
    <name evidence="1" type="ORF">OMM_12371</name>
</gene>
<reference evidence="2" key="1">
    <citation type="submission" date="2012-11" db="EMBL/GenBank/DDBJ databases">
        <authorList>
            <person name="Lucero-Rivera Y.E."/>
            <person name="Tovar-Ramirez D."/>
        </authorList>
    </citation>
    <scope>NUCLEOTIDE SEQUENCE [LARGE SCALE GENOMIC DNA]</scope>
    <source>
        <strain evidence="2">Araruama</strain>
    </source>
</reference>
<dbReference type="Proteomes" id="UP000189670">
    <property type="component" value="Unassembled WGS sequence"/>
</dbReference>
<evidence type="ECO:0000313" key="1">
    <source>
        <dbReference type="EMBL" id="ETR66761.1"/>
    </source>
</evidence>
<comment type="caution">
    <text evidence="1">The sequence shown here is derived from an EMBL/GenBank/DDBJ whole genome shotgun (WGS) entry which is preliminary data.</text>
</comment>
<accession>A0A1V1NW25</accession>